<feature type="non-terminal residue" evidence="1">
    <location>
        <position position="1"/>
    </location>
</feature>
<comment type="caution">
    <text evidence="1">The sequence shown here is derived from an EMBL/GenBank/DDBJ whole genome shotgun (WGS) entry which is preliminary data.</text>
</comment>
<sequence>LHGFFSTQFTTPLVKSGAKGPQPSNDFVPSLDFLDKIERKYGKKINGDFDSAMLNDPVYVASLLPEIVKNHKSGLGKKLFKELHEYLGTGKVFVFSFILSVMSISRAWL</sequence>
<accession>A0AAV5TWB5</accession>
<evidence type="ECO:0000313" key="2">
    <source>
        <dbReference type="Proteomes" id="UP001432027"/>
    </source>
</evidence>
<dbReference type="Proteomes" id="UP001432027">
    <property type="component" value="Unassembled WGS sequence"/>
</dbReference>
<proteinExistence type="predicted"/>
<evidence type="ECO:0000313" key="1">
    <source>
        <dbReference type="EMBL" id="GMS98372.1"/>
    </source>
</evidence>
<reference evidence="1" key="1">
    <citation type="submission" date="2023-10" db="EMBL/GenBank/DDBJ databases">
        <title>Genome assembly of Pristionchus species.</title>
        <authorList>
            <person name="Yoshida K."/>
            <person name="Sommer R.J."/>
        </authorList>
    </citation>
    <scope>NUCLEOTIDE SEQUENCE</scope>
    <source>
        <strain evidence="1">RS0144</strain>
    </source>
</reference>
<protein>
    <submittedName>
        <fullName evidence="1">Uncharacterized protein</fullName>
    </submittedName>
</protein>
<keyword evidence="2" id="KW-1185">Reference proteome</keyword>
<dbReference type="EMBL" id="BTSX01000005">
    <property type="protein sequence ID" value="GMS98372.1"/>
    <property type="molecule type" value="Genomic_DNA"/>
</dbReference>
<dbReference type="AlphaFoldDB" id="A0AAV5TWB5"/>
<gene>
    <name evidence="1" type="ORF">PENTCL1PPCAC_20547</name>
</gene>
<name>A0AAV5TWB5_9BILA</name>
<organism evidence="1 2">
    <name type="scientific">Pristionchus entomophagus</name>
    <dbReference type="NCBI Taxonomy" id="358040"/>
    <lineage>
        <taxon>Eukaryota</taxon>
        <taxon>Metazoa</taxon>
        <taxon>Ecdysozoa</taxon>
        <taxon>Nematoda</taxon>
        <taxon>Chromadorea</taxon>
        <taxon>Rhabditida</taxon>
        <taxon>Rhabditina</taxon>
        <taxon>Diplogasteromorpha</taxon>
        <taxon>Diplogasteroidea</taxon>
        <taxon>Neodiplogasteridae</taxon>
        <taxon>Pristionchus</taxon>
    </lineage>
</organism>